<sequence length="168" mass="18401">MLLSIRSGIIRYATAMTSSRVQFGVFVTALWFTSNGPAAYLIYPEMFSRGMESTTTIVFGFIPVTLNYCHMLCHLITGLIGLVAVTRRSWAVVYALAGGTYYIAWGILGLAGGDHVRHHLGVDTFGSWVHVVEGTILFVVFIVHKMTAQDHRAGGRDARPHEAADARA</sequence>
<dbReference type="Pfam" id="PF14325">
    <property type="entry name" value="DUF4383"/>
    <property type="match status" value="1"/>
</dbReference>
<keyword evidence="1" id="KW-1133">Transmembrane helix</keyword>
<proteinExistence type="predicted"/>
<evidence type="ECO:0000256" key="1">
    <source>
        <dbReference type="SAM" id="Phobius"/>
    </source>
</evidence>
<gene>
    <name evidence="2" type="ORF">R4315_09205</name>
</gene>
<feature type="transmembrane region" description="Helical" evidence="1">
    <location>
        <begin position="125"/>
        <end position="143"/>
    </location>
</feature>
<protein>
    <submittedName>
        <fullName evidence="2">DUF4383 domain-containing protein</fullName>
    </submittedName>
</protein>
<dbReference type="RefSeq" id="WP_317744274.1">
    <property type="nucleotide sequence ID" value="NZ_JAWLUP010000014.1"/>
</dbReference>
<organism evidence="2 3">
    <name type="scientific">Rhodococcus oxybenzonivorans</name>
    <dbReference type="NCBI Taxonomy" id="1990687"/>
    <lineage>
        <taxon>Bacteria</taxon>
        <taxon>Bacillati</taxon>
        <taxon>Actinomycetota</taxon>
        <taxon>Actinomycetes</taxon>
        <taxon>Mycobacteriales</taxon>
        <taxon>Nocardiaceae</taxon>
        <taxon>Rhodococcus</taxon>
    </lineage>
</organism>
<reference evidence="2" key="1">
    <citation type="submission" date="2023-10" db="EMBL/GenBank/DDBJ databases">
        <title>Development of a sustainable strategy for remediation of hydrocarbon-contaminated territories based on the waste exchange concept.</title>
        <authorList>
            <person name="Krivoruchko A."/>
        </authorList>
    </citation>
    <scope>NUCLEOTIDE SEQUENCE</scope>
    <source>
        <strain evidence="2">IEGM 68</strain>
    </source>
</reference>
<dbReference type="AlphaFoldDB" id="A0AAE4UXS8"/>
<dbReference type="EMBL" id="JAWLUP010000014">
    <property type="protein sequence ID" value="MDV7264722.1"/>
    <property type="molecule type" value="Genomic_DNA"/>
</dbReference>
<accession>A0AAE4UXS8</accession>
<feature type="transmembrane region" description="Helical" evidence="1">
    <location>
        <begin position="55"/>
        <end position="85"/>
    </location>
</feature>
<keyword evidence="1" id="KW-0472">Membrane</keyword>
<keyword evidence="1" id="KW-0812">Transmembrane</keyword>
<evidence type="ECO:0000313" key="3">
    <source>
        <dbReference type="Proteomes" id="UP001185863"/>
    </source>
</evidence>
<dbReference type="Proteomes" id="UP001185863">
    <property type="component" value="Unassembled WGS sequence"/>
</dbReference>
<feature type="transmembrane region" description="Helical" evidence="1">
    <location>
        <begin position="92"/>
        <end position="113"/>
    </location>
</feature>
<feature type="transmembrane region" description="Helical" evidence="1">
    <location>
        <begin position="21"/>
        <end position="43"/>
    </location>
</feature>
<evidence type="ECO:0000313" key="2">
    <source>
        <dbReference type="EMBL" id="MDV7264722.1"/>
    </source>
</evidence>
<name>A0AAE4UXS8_9NOCA</name>
<comment type="caution">
    <text evidence="2">The sequence shown here is derived from an EMBL/GenBank/DDBJ whole genome shotgun (WGS) entry which is preliminary data.</text>
</comment>